<feature type="region of interest" description="Disordered" evidence="1">
    <location>
        <begin position="51"/>
        <end position="72"/>
    </location>
</feature>
<reference evidence="4" key="1">
    <citation type="submission" date="2022-12" db="EMBL/GenBank/DDBJ databases">
        <title>Reference genome sequencing for broad-spectrum identification of bacterial and archaeal isolates by mass spectrometry.</title>
        <authorList>
            <person name="Sekiguchi Y."/>
            <person name="Tourlousse D.M."/>
        </authorList>
    </citation>
    <scope>NUCLEOTIDE SEQUENCE</scope>
    <source>
        <strain evidence="4">14</strain>
    </source>
</reference>
<organism evidence="4 5">
    <name type="scientific">Agromyces rhizosphaerae</name>
    <dbReference type="NCBI Taxonomy" id="88374"/>
    <lineage>
        <taxon>Bacteria</taxon>
        <taxon>Bacillati</taxon>
        <taxon>Actinomycetota</taxon>
        <taxon>Actinomycetes</taxon>
        <taxon>Micrococcales</taxon>
        <taxon>Microbacteriaceae</taxon>
        <taxon>Agromyces</taxon>
    </lineage>
</organism>
<dbReference type="PANTHER" id="PTHR19372">
    <property type="entry name" value="SULFITE REDUCTASE"/>
    <property type="match status" value="1"/>
</dbReference>
<dbReference type="EMBL" id="BSDP01000001">
    <property type="protein sequence ID" value="GLI27674.1"/>
    <property type="molecule type" value="Genomic_DNA"/>
</dbReference>
<keyword evidence="5" id="KW-1185">Reference proteome</keyword>
<comment type="caution">
    <text evidence="4">The sequence shown here is derived from an EMBL/GenBank/DDBJ whole genome shotgun (WGS) entry which is preliminary data.</text>
</comment>
<gene>
    <name evidence="4" type="ORF">ARHIZOSPH14_19160</name>
</gene>
<proteinExistence type="predicted"/>
<evidence type="ECO:0000313" key="5">
    <source>
        <dbReference type="Proteomes" id="UP001144396"/>
    </source>
</evidence>
<keyword evidence="2" id="KW-0812">Transmembrane</keyword>
<dbReference type="Proteomes" id="UP001144396">
    <property type="component" value="Unassembled WGS sequence"/>
</dbReference>
<accession>A0A9W6FP57</accession>
<dbReference type="SUPFAM" id="SSF81296">
    <property type="entry name" value="E set domains"/>
    <property type="match status" value="1"/>
</dbReference>
<dbReference type="GO" id="GO:0008482">
    <property type="term" value="F:sulfite oxidase activity"/>
    <property type="evidence" value="ECO:0007669"/>
    <property type="project" value="TreeGrafter"/>
</dbReference>
<dbReference type="InterPro" id="IPR036374">
    <property type="entry name" value="OxRdtase_Mopterin-bd_sf"/>
</dbReference>
<evidence type="ECO:0000313" key="4">
    <source>
        <dbReference type="EMBL" id="GLI27674.1"/>
    </source>
</evidence>
<keyword evidence="2" id="KW-0472">Membrane</keyword>
<feature type="transmembrane region" description="Helical" evidence="2">
    <location>
        <begin position="168"/>
        <end position="189"/>
    </location>
</feature>
<evidence type="ECO:0000256" key="2">
    <source>
        <dbReference type="SAM" id="Phobius"/>
    </source>
</evidence>
<sequence>MLPDPQSGHASLPVSGRSIDSVTGLVSMCRTLRPAADIARARRAKCDEALTIPASGPSAPRTRPSVGSMADSPRRPLPGWLLSGGAGVAAALFGAGLGELSAALFAQGGSPFTVIGSWLVDLAPPWAKDTAIALFGTNNKTALLVGIGIVLASLAFGAGVLEWRRPPFGRVVLVGLGVVGFIAATSRANATPLDWIPSAIAAGAAASALAVVLKRLPARPPTRADAPDEADRAVDIDRRRFLGWAGGAAAIGALAALGGYAMQAGSRAVTAVREAISLPTPATPAPPIPSGADLGINGLAPVVTPNDRFYRIDTALRVPDLEPADWSLRIHGMVDREVTLTWDELLALPMVEHAVTLACVSNEVGGSLIGNAVWLGAPIRDLLAEAGPSADADMVLSRSVDGWTASTPIEALTDDRQSLLAVGMNGEPLPAEHGFPVRMVVPGLYGYVSATKWVTELEVTRFDRAQAYWTPRGWSERGPIKLHSRIDVPRYGSTVSPGTQVAAGVAWHQHTGVAGVEVQVDDGPWEQAELATAISDDTWVQWRHEWQAEPGSRVLRVRATGADGEVQTEERTTVAPDGATGHHIITVQVA</sequence>
<dbReference type="Gene3D" id="3.90.420.10">
    <property type="entry name" value="Oxidoreductase, molybdopterin-binding domain"/>
    <property type="match status" value="1"/>
</dbReference>
<evidence type="ECO:0000256" key="1">
    <source>
        <dbReference type="SAM" id="MobiDB-lite"/>
    </source>
</evidence>
<feature type="transmembrane region" description="Helical" evidence="2">
    <location>
        <begin position="195"/>
        <end position="213"/>
    </location>
</feature>
<feature type="domain" description="Oxidoreductase molybdopterin-binding" evidence="3">
    <location>
        <begin position="316"/>
        <end position="469"/>
    </location>
</feature>
<dbReference type="InterPro" id="IPR014756">
    <property type="entry name" value="Ig_E-set"/>
</dbReference>
<dbReference type="GO" id="GO:0006790">
    <property type="term" value="P:sulfur compound metabolic process"/>
    <property type="evidence" value="ECO:0007669"/>
    <property type="project" value="TreeGrafter"/>
</dbReference>
<evidence type="ECO:0000259" key="3">
    <source>
        <dbReference type="Pfam" id="PF00174"/>
    </source>
</evidence>
<dbReference type="AlphaFoldDB" id="A0A9W6FP57"/>
<feature type="transmembrane region" description="Helical" evidence="2">
    <location>
        <begin position="241"/>
        <end position="262"/>
    </location>
</feature>
<protein>
    <submittedName>
        <fullName evidence="4">Oxidoreductase</fullName>
    </submittedName>
</protein>
<feature type="transmembrane region" description="Helical" evidence="2">
    <location>
        <begin position="142"/>
        <end position="161"/>
    </location>
</feature>
<dbReference type="PANTHER" id="PTHR19372:SF7">
    <property type="entry name" value="SULFITE OXIDASE, MITOCHONDRIAL"/>
    <property type="match status" value="1"/>
</dbReference>
<dbReference type="GO" id="GO:0020037">
    <property type="term" value="F:heme binding"/>
    <property type="evidence" value="ECO:0007669"/>
    <property type="project" value="TreeGrafter"/>
</dbReference>
<feature type="transmembrane region" description="Helical" evidence="2">
    <location>
        <begin position="77"/>
        <end position="97"/>
    </location>
</feature>
<dbReference type="GO" id="GO:0043546">
    <property type="term" value="F:molybdopterin cofactor binding"/>
    <property type="evidence" value="ECO:0007669"/>
    <property type="project" value="TreeGrafter"/>
</dbReference>
<dbReference type="InterPro" id="IPR000572">
    <property type="entry name" value="OxRdtase_Mopterin-bd_dom"/>
</dbReference>
<name>A0A9W6FP57_9MICO</name>
<dbReference type="Gene3D" id="2.60.40.650">
    <property type="match status" value="1"/>
</dbReference>
<keyword evidence="2" id="KW-1133">Transmembrane helix</keyword>
<dbReference type="Pfam" id="PF00174">
    <property type="entry name" value="Oxidored_molyb"/>
    <property type="match status" value="1"/>
</dbReference>
<dbReference type="SUPFAM" id="SSF56524">
    <property type="entry name" value="Oxidoreductase molybdopterin-binding domain"/>
    <property type="match status" value="1"/>
</dbReference>